<dbReference type="PRINTS" id="PR00633">
    <property type="entry name" value="RCCNDNSATION"/>
</dbReference>
<name>A0A481Z4Z7_9VIRU</name>
<dbReference type="PANTHER" id="PTHR22872">
    <property type="entry name" value="BTK-BINDING PROTEIN-RELATED"/>
    <property type="match status" value="1"/>
</dbReference>
<dbReference type="SUPFAM" id="SSF50985">
    <property type="entry name" value="RCC1/BLIP-II"/>
    <property type="match status" value="2"/>
</dbReference>
<dbReference type="InterPro" id="IPR058923">
    <property type="entry name" value="RCC1-like_dom"/>
</dbReference>
<evidence type="ECO:0000313" key="3">
    <source>
        <dbReference type="EMBL" id="QBK90128.1"/>
    </source>
</evidence>
<gene>
    <name evidence="3" type="ORF">LCPAC102_00380</name>
</gene>
<dbReference type="Pfam" id="PF25390">
    <property type="entry name" value="WD40_RLD"/>
    <property type="match status" value="1"/>
</dbReference>
<organism evidence="3">
    <name type="scientific">Pithovirus LCPAC102</name>
    <dbReference type="NCBI Taxonomy" id="2506587"/>
    <lineage>
        <taxon>Viruses</taxon>
        <taxon>Pithoviruses</taxon>
    </lineage>
</organism>
<dbReference type="InterPro" id="IPR009091">
    <property type="entry name" value="RCC1/BLIP-II"/>
</dbReference>
<dbReference type="InterPro" id="IPR000408">
    <property type="entry name" value="Reg_chr_condens"/>
</dbReference>
<evidence type="ECO:0000256" key="1">
    <source>
        <dbReference type="ARBA" id="ARBA00022737"/>
    </source>
</evidence>
<evidence type="ECO:0000259" key="2">
    <source>
        <dbReference type="Pfam" id="PF25390"/>
    </source>
</evidence>
<reference evidence="3" key="1">
    <citation type="journal article" date="2019" name="MBio">
        <title>Virus Genomes from Deep Sea Sediments Expand the Ocean Megavirome and Support Independent Origins of Viral Gigantism.</title>
        <authorList>
            <person name="Backstrom D."/>
            <person name="Yutin N."/>
            <person name="Jorgensen S.L."/>
            <person name="Dharamshi J."/>
            <person name="Homa F."/>
            <person name="Zaremba-Niedwiedzka K."/>
            <person name="Spang A."/>
            <person name="Wolf Y.I."/>
            <person name="Koonin E.V."/>
            <person name="Ettema T.J."/>
        </authorList>
    </citation>
    <scope>NUCLEOTIDE SEQUENCE</scope>
</reference>
<sequence length="373" mass="42136">MEQIYSNYNILYGDGSNIYGQLGLGDFKYNINNNILTKILFNYSVKSVSCGDYHTIIIDGNNELWSFGYNKFGQLGLEDNNNKKIPTKIEFNYKVKSVSCGEFHTIIIDENDELWGFGNNYHGQLGLGVGNNDSINIPTKIEFNYKVKSISCGRNHTIIIDENDYLWSFGDNRNGQLGLNYYLGSKYSNNRNIPIKIEFNYKVKSVSCGGAHTIIIDENDYLWSFGCNDTGQLGIKIGYYIDIYIPTKIAFNHKVKSVSCGNDHTIIIDENDKLWAFGDKNYGQLGLGDIKYDIDIDIPTKIPFNYKVKSVSCGNIYTTIIDENNEIWSFGCNRDGQLGLGDTDNINIPTKIAFNDKVKSISCGKQHTLIILL</sequence>
<accession>A0A481Z4Z7</accession>
<protein>
    <submittedName>
        <fullName evidence="3">Regulator of chromosome condensation protein</fullName>
    </submittedName>
</protein>
<dbReference type="Gene3D" id="2.130.10.30">
    <property type="entry name" value="Regulator of chromosome condensation 1/beta-lactamase-inhibitor protein II"/>
    <property type="match status" value="2"/>
</dbReference>
<dbReference type="PROSITE" id="PS50012">
    <property type="entry name" value="RCC1_3"/>
    <property type="match status" value="7"/>
</dbReference>
<keyword evidence="1" id="KW-0677">Repeat</keyword>
<dbReference type="EMBL" id="MK500466">
    <property type="protein sequence ID" value="QBK90128.1"/>
    <property type="molecule type" value="Genomic_DNA"/>
</dbReference>
<proteinExistence type="predicted"/>
<feature type="domain" description="RCC1-like" evidence="2">
    <location>
        <begin position="12"/>
        <end position="370"/>
    </location>
</feature>
<dbReference type="InterPro" id="IPR051625">
    <property type="entry name" value="Signaling_Regulatory_Domain"/>
</dbReference>